<dbReference type="Gene3D" id="3.20.20.140">
    <property type="entry name" value="Metal-dependent hydrolases"/>
    <property type="match status" value="1"/>
</dbReference>
<evidence type="ECO:0000259" key="4">
    <source>
        <dbReference type="Pfam" id="PF04909"/>
    </source>
</evidence>
<keyword evidence="6" id="KW-1185">Reference proteome</keyword>
<accession>A0A6A5WMD5</accession>
<reference evidence="5" key="1">
    <citation type="journal article" date="2020" name="Stud. Mycol.">
        <title>101 Dothideomycetes genomes: a test case for predicting lifestyles and emergence of pathogens.</title>
        <authorList>
            <person name="Haridas S."/>
            <person name="Albert R."/>
            <person name="Binder M."/>
            <person name="Bloem J."/>
            <person name="Labutti K."/>
            <person name="Salamov A."/>
            <person name="Andreopoulos B."/>
            <person name="Baker S."/>
            <person name="Barry K."/>
            <person name="Bills G."/>
            <person name="Bluhm B."/>
            <person name="Cannon C."/>
            <person name="Castanera R."/>
            <person name="Culley D."/>
            <person name="Daum C."/>
            <person name="Ezra D."/>
            <person name="Gonzalez J."/>
            <person name="Henrissat B."/>
            <person name="Kuo A."/>
            <person name="Liang C."/>
            <person name="Lipzen A."/>
            <person name="Lutzoni F."/>
            <person name="Magnuson J."/>
            <person name="Mondo S."/>
            <person name="Nolan M."/>
            <person name="Ohm R."/>
            <person name="Pangilinan J."/>
            <person name="Park H.-J."/>
            <person name="Ramirez L."/>
            <person name="Alfaro M."/>
            <person name="Sun H."/>
            <person name="Tritt A."/>
            <person name="Yoshinaga Y."/>
            <person name="Zwiers L.-H."/>
            <person name="Turgeon B."/>
            <person name="Goodwin S."/>
            <person name="Spatafora J."/>
            <person name="Crous P."/>
            <person name="Grigoriev I."/>
        </authorList>
    </citation>
    <scope>NUCLEOTIDE SEQUENCE</scope>
    <source>
        <strain evidence="5">CBS 123094</strain>
    </source>
</reference>
<keyword evidence="2 3" id="KW-0456">Lyase</keyword>
<evidence type="ECO:0000256" key="1">
    <source>
        <dbReference type="ARBA" id="ARBA00022793"/>
    </source>
</evidence>
<feature type="domain" description="Amidohydrolase-related" evidence="4">
    <location>
        <begin position="87"/>
        <end position="307"/>
    </location>
</feature>
<keyword evidence="1 3" id="KW-0210">Decarboxylase</keyword>
<evidence type="ECO:0000313" key="6">
    <source>
        <dbReference type="Proteomes" id="UP000799779"/>
    </source>
</evidence>
<evidence type="ECO:0000256" key="3">
    <source>
        <dbReference type="RuleBase" id="RU366045"/>
    </source>
</evidence>
<dbReference type="EMBL" id="ML977575">
    <property type="protein sequence ID" value="KAF2002872.1"/>
    <property type="molecule type" value="Genomic_DNA"/>
</dbReference>
<proteinExistence type="inferred from homology"/>
<name>A0A6A5WMD5_9PLEO</name>
<evidence type="ECO:0000256" key="2">
    <source>
        <dbReference type="ARBA" id="ARBA00023239"/>
    </source>
</evidence>
<dbReference type="GO" id="GO:0019748">
    <property type="term" value="P:secondary metabolic process"/>
    <property type="evidence" value="ECO:0007669"/>
    <property type="project" value="TreeGrafter"/>
</dbReference>
<dbReference type="OrthoDB" id="432010at2759"/>
<protein>
    <recommendedName>
        <fullName evidence="4">Amidohydrolase-related domain-containing protein</fullName>
    </recommendedName>
</protein>
<sequence length="318" mass="35387">MTSSTAYIAVEEFYLSPEVSVTSTHPDDAALSLVPPATIAKLKNLGPSRLRDMKASGISLQVISHLPINVSPKTCQRYNDTLYTTIDAKEAASELQRCVVKYKFVGGMLGFSTDRKEWGRQVNDKAFDALWAVAERYQVPIALRVMFPTNAQVSDIDGSSAPPIKSQLVTTFYSSHAASPLLFLRIFTSGVFDRFPHLRLILSQGGLGIPPLLSRIEYFVASLPNRPKTCFMDVWQNNLHITLADVLDLSTLRALSELIPSDRLLYATRYPWEERPKAVVDEARESGVLGKEEWEGVVRRNAERLFKVVVKEIGGAGR</sequence>
<dbReference type="GO" id="GO:0016831">
    <property type="term" value="F:carboxy-lyase activity"/>
    <property type="evidence" value="ECO:0007669"/>
    <property type="project" value="UniProtKB-KW"/>
</dbReference>
<gene>
    <name evidence="5" type="ORF">P154DRAFT_532736</name>
</gene>
<dbReference type="Proteomes" id="UP000799779">
    <property type="component" value="Unassembled WGS sequence"/>
</dbReference>
<dbReference type="GO" id="GO:0016787">
    <property type="term" value="F:hydrolase activity"/>
    <property type="evidence" value="ECO:0007669"/>
    <property type="project" value="InterPro"/>
</dbReference>
<dbReference type="InterPro" id="IPR006680">
    <property type="entry name" value="Amidohydro-rel"/>
</dbReference>
<dbReference type="GO" id="GO:0005829">
    <property type="term" value="C:cytosol"/>
    <property type="evidence" value="ECO:0007669"/>
    <property type="project" value="TreeGrafter"/>
</dbReference>
<dbReference type="Pfam" id="PF04909">
    <property type="entry name" value="Amidohydro_2"/>
    <property type="match status" value="1"/>
</dbReference>
<dbReference type="PANTHER" id="PTHR21240">
    <property type="entry name" value="2-AMINO-3-CARBOXYLMUCONATE-6-SEMIALDEHYDE DECARBOXYLASE"/>
    <property type="match status" value="1"/>
</dbReference>
<comment type="similarity">
    <text evidence="3">Belongs to the metallo-dependent hydrolases superfamily.</text>
</comment>
<dbReference type="PANTHER" id="PTHR21240:SF30">
    <property type="entry name" value="AMIDOHYDROLASE-RELATED DOMAIN-CONTAINING PROTEIN-RELATED"/>
    <property type="match status" value="1"/>
</dbReference>
<dbReference type="AlphaFoldDB" id="A0A6A5WMD5"/>
<dbReference type="SUPFAM" id="SSF51556">
    <property type="entry name" value="Metallo-dependent hydrolases"/>
    <property type="match status" value="1"/>
</dbReference>
<evidence type="ECO:0000313" key="5">
    <source>
        <dbReference type="EMBL" id="KAF2002872.1"/>
    </source>
</evidence>
<organism evidence="5 6">
    <name type="scientific">Amniculicola lignicola CBS 123094</name>
    <dbReference type="NCBI Taxonomy" id="1392246"/>
    <lineage>
        <taxon>Eukaryota</taxon>
        <taxon>Fungi</taxon>
        <taxon>Dikarya</taxon>
        <taxon>Ascomycota</taxon>
        <taxon>Pezizomycotina</taxon>
        <taxon>Dothideomycetes</taxon>
        <taxon>Pleosporomycetidae</taxon>
        <taxon>Pleosporales</taxon>
        <taxon>Amniculicolaceae</taxon>
        <taxon>Amniculicola</taxon>
    </lineage>
</organism>
<dbReference type="InterPro" id="IPR032465">
    <property type="entry name" value="ACMSD"/>
</dbReference>
<dbReference type="InterPro" id="IPR032466">
    <property type="entry name" value="Metal_Hydrolase"/>
</dbReference>